<dbReference type="Proteomes" id="UP000245884">
    <property type="component" value="Unassembled WGS sequence"/>
</dbReference>
<name>A0A316UV40_9BASI</name>
<evidence type="ECO:0000313" key="3">
    <source>
        <dbReference type="Proteomes" id="UP000245884"/>
    </source>
</evidence>
<dbReference type="EMBL" id="KZ819664">
    <property type="protein sequence ID" value="PWN28874.1"/>
    <property type="molecule type" value="Genomic_DNA"/>
</dbReference>
<organism evidence="2 3">
    <name type="scientific">Jaminaea rosea</name>
    <dbReference type="NCBI Taxonomy" id="1569628"/>
    <lineage>
        <taxon>Eukaryota</taxon>
        <taxon>Fungi</taxon>
        <taxon>Dikarya</taxon>
        <taxon>Basidiomycota</taxon>
        <taxon>Ustilaginomycotina</taxon>
        <taxon>Exobasidiomycetes</taxon>
        <taxon>Microstromatales</taxon>
        <taxon>Microstromatales incertae sedis</taxon>
        <taxon>Jaminaea</taxon>
    </lineage>
</organism>
<dbReference type="AlphaFoldDB" id="A0A316UV40"/>
<feature type="compositionally biased region" description="Basic and acidic residues" evidence="1">
    <location>
        <begin position="26"/>
        <end position="46"/>
    </location>
</feature>
<accession>A0A316UV40</accession>
<dbReference type="GeneID" id="37025212"/>
<reference evidence="2 3" key="1">
    <citation type="journal article" date="2018" name="Mol. Biol. Evol.">
        <title>Broad Genomic Sampling Reveals a Smut Pathogenic Ancestry of the Fungal Clade Ustilaginomycotina.</title>
        <authorList>
            <person name="Kijpornyongpan T."/>
            <person name="Mondo S.J."/>
            <person name="Barry K."/>
            <person name="Sandor L."/>
            <person name="Lee J."/>
            <person name="Lipzen A."/>
            <person name="Pangilinan J."/>
            <person name="LaButti K."/>
            <person name="Hainaut M."/>
            <person name="Henrissat B."/>
            <person name="Grigoriev I.V."/>
            <person name="Spatafora J.W."/>
            <person name="Aime M.C."/>
        </authorList>
    </citation>
    <scope>NUCLEOTIDE SEQUENCE [LARGE SCALE GENOMIC DNA]</scope>
    <source>
        <strain evidence="2 3">MCA 5214</strain>
    </source>
</reference>
<feature type="compositionally biased region" description="Pro residues" evidence="1">
    <location>
        <begin position="47"/>
        <end position="60"/>
    </location>
</feature>
<feature type="region of interest" description="Disordered" evidence="1">
    <location>
        <begin position="26"/>
        <end position="60"/>
    </location>
</feature>
<dbReference type="RefSeq" id="XP_025363486.1">
    <property type="nucleotide sequence ID" value="XM_025503389.1"/>
</dbReference>
<gene>
    <name evidence="2" type="ORF">BDZ90DRAFT_133369</name>
</gene>
<proteinExistence type="predicted"/>
<dbReference type="OrthoDB" id="3784821at2759"/>
<evidence type="ECO:0000313" key="2">
    <source>
        <dbReference type="EMBL" id="PWN28874.1"/>
    </source>
</evidence>
<sequence>MMMLSLPLAVASGFVLYKRLYLGEEQRHLHPGDRIASKPASTHREPTSPPPPRPSSGPSQ</sequence>
<protein>
    <submittedName>
        <fullName evidence="2">Uncharacterized protein</fullName>
    </submittedName>
</protein>
<evidence type="ECO:0000256" key="1">
    <source>
        <dbReference type="SAM" id="MobiDB-lite"/>
    </source>
</evidence>
<keyword evidence="3" id="KW-1185">Reference proteome</keyword>